<evidence type="ECO:0000259" key="2">
    <source>
        <dbReference type="Pfam" id="PF22422"/>
    </source>
</evidence>
<dbReference type="Proteomes" id="UP001430377">
    <property type="component" value="Unassembled WGS sequence"/>
</dbReference>
<keyword evidence="4" id="KW-1185">Reference proteome</keyword>
<evidence type="ECO:0008006" key="5">
    <source>
        <dbReference type="Google" id="ProtNLM"/>
    </source>
</evidence>
<dbReference type="AlphaFoldDB" id="A0AAW4PV08"/>
<dbReference type="Gene3D" id="1.50.10.10">
    <property type="match status" value="1"/>
</dbReference>
<dbReference type="InterPro" id="IPR012341">
    <property type="entry name" value="6hp_glycosidase-like_sf"/>
</dbReference>
<gene>
    <name evidence="3" type="ORF">EGH21_19165</name>
</gene>
<dbReference type="SUPFAM" id="SSF48208">
    <property type="entry name" value="Six-hairpin glycosidases"/>
    <property type="match status" value="1"/>
</dbReference>
<accession>A0AAW4PV08</accession>
<organism evidence="3 4">
    <name type="scientific">Haloarcula rubra</name>
    <dbReference type="NCBI Taxonomy" id="2487747"/>
    <lineage>
        <taxon>Archaea</taxon>
        <taxon>Methanobacteriati</taxon>
        <taxon>Methanobacteriota</taxon>
        <taxon>Stenosarchaea group</taxon>
        <taxon>Halobacteria</taxon>
        <taxon>Halobacteriales</taxon>
        <taxon>Haloarculaceae</taxon>
        <taxon>Haloarcula</taxon>
    </lineage>
</organism>
<evidence type="ECO:0000313" key="4">
    <source>
        <dbReference type="Proteomes" id="UP001430377"/>
    </source>
</evidence>
<dbReference type="InterPro" id="IPR032856">
    <property type="entry name" value="GDE_N_bis"/>
</dbReference>
<feature type="domain" description="Putative glycogen debranching enzyme N-terminal" evidence="1">
    <location>
        <begin position="8"/>
        <end position="196"/>
    </location>
</feature>
<reference evidence="3 4" key="1">
    <citation type="submission" date="2021-06" db="EMBL/GenBank/DDBJ databases">
        <title>Halomicroarcula sp. a new haloarchaeum isolated from saline soil.</title>
        <authorList>
            <person name="Duran-Viseras A."/>
            <person name="Sanchez-Porro C."/>
            <person name="Ventosa A."/>
        </authorList>
    </citation>
    <scope>NUCLEOTIDE SEQUENCE [LARGE SCALE GENOMIC DNA]</scope>
    <source>
        <strain evidence="3 4">F13</strain>
    </source>
</reference>
<sequence>MKTDSTVVTGSTFLVTDEDGQPSRDHDGFYHRDVRHLDCYDLSLPTDLDALEVVDVRPGERLLHLGSPLETGARRYHVARHQFVTDGLYERITVSNLTDDRTETTLTLSLGTRFDDLFEVRGMGTEMERTVQARTGDAGVTFSYDPDDVDFDREVSVTVDGTTDADPAVTTDGQRADATLTLPLTLAAGEHRDLSVAVTPTRPVSSAVDAVDKARRDVREREHRWLEATTLPDHDESWQDVLAESRENLLELRLDTEHGPLFSAGVPWFATAFGRDSLIAAYQALPLTTEVAKGTCRYLAAQQATEVDPERDAEPGKILHEIRHGELTARELVPHRPYFGTVDATALFVVLAHETWRFTGDDEFAADLWPHVDRGLTWLEEYGIGDGEFVTYDLESGESGSLRHQAWKDSGDGILFPDGRHPSGDLAAAEVQGYAYDAMRRGAELADHVGAPNRARELERAADGLRTRFDDAFWLSEESFYAVAVTGAGEQIPSVTTNPGHCLWSGIVPETRADSVVDRLLAPDMFTGWGIRTLSADHDAYNPQSYHLGSVWPHDNSLCALGMARYDREDAARRVGEGLVAAARARGNDRLPELFAGFDRDRTTVPVTYGEACEPQAWAAAAPLACLRAVDGDPVAPPLLVE</sequence>
<dbReference type="InterPro" id="IPR054491">
    <property type="entry name" value="MGH1-like_GH"/>
</dbReference>
<dbReference type="InterPro" id="IPR008928">
    <property type="entry name" value="6-hairpin_glycosidase_sf"/>
</dbReference>
<dbReference type="EMBL" id="RKLR01000010">
    <property type="protein sequence ID" value="MBX0325151.1"/>
    <property type="molecule type" value="Genomic_DNA"/>
</dbReference>
<feature type="domain" description="Mannosylglycerate hydrolase MGH1-like glycoside hydrolase" evidence="2">
    <location>
        <begin position="348"/>
        <end position="595"/>
    </location>
</feature>
<evidence type="ECO:0000313" key="3">
    <source>
        <dbReference type="EMBL" id="MBX0325151.1"/>
    </source>
</evidence>
<proteinExistence type="predicted"/>
<dbReference type="Pfam" id="PF14742">
    <property type="entry name" value="GDE_N_bis"/>
    <property type="match status" value="1"/>
</dbReference>
<evidence type="ECO:0000259" key="1">
    <source>
        <dbReference type="Pfam" id="PF14742"/>
    </source>
</evidence>
<name>A0AAW4PV08_9EURY</name>
<dbReference type="RefSeq" id="WP_220620013.1">
    <property type="nucleotide sequence ID" value="NZ_RKLR01000010.1"/>
</dbReference>
<dbReference type="GO" id="GO:0005975">
    <property type="term" value="P:carbohydrate metabolic process"/>
    <property type="evidence" value="ECO:0007669"/>
    <property type="project" value="InterPro"/>
</dbReference>
<comment type="caution">
    <text evidence="3">The sequence shown here is derived from an EMBL/GenBank/DDBJ whole genome shotgun (WGS) entry which is preliminary data.</text>
</comment>
<dbReference type="Pfam" id="PF22422">
    <property type="entry name" value="MGH1-like_GH"/>
    <property type="match status" value="1"/>
</dbReference>
<protein>
    <recommendedName>
        <fullName evidence="5">Amylo-alpha-1,6-glucosidase</fullName>
    </recommendedName>
</protein>